<gene>
    <name evidence="1" type="ORF">MNB_SUP05-SYMBIONT-7-532</name>
</gene>
<name>A0A1W1E2N3_9ZZZZ</name>
<dbReference type="InterPro" id="IPR024508">
    <property type="entry name" value="DUF3226"/>
</dbReference>
<evidence type="ECO:0008006" key="2">
    <source>
        <dbReference type="Google" id="ProtNLM"/>
    </source>
</evidence>
<dbReference type="EMBL" id="FPIA01000021">
    <property type="protein sequence ID" value="SFV88215.1"/>
    <property type="molecule type" value="Genomic_DNA"/>
</dbReference>
<reference evidence="1" key="1">
    <citation type="submission" date="2016-10" db="EMBL/GenBank/DDBJ databases">
        <authorList>
            <person name="de Groot N.N."/>
        </authorList>
    </citation>
    <scope>NUCLEOTIDE SEQUENCE</scope>
</reference>
<protein>
    <recommendedName>
        <fullName evidence="2">DUF4276 family protein</fullName>
    </recommendedName>
</protein>
<evidence type="ECO:0000313" key="1">
    <source>
        <dbReference type="EMBL" id="SFV88215.1"/>
    </source>
</evidence>
<accession>A0A1W1E2N3</accession>
<dbReference type="Gene3D" id="3.40.50.10620">
    <property type="entry name" value="PH0156-like domains"/>
    <property type="match status" value="1"/>
</dbReference>
<dbReference type="SUPFAM" id="SSF160945">
    <property type="entry name" value="PH0156-like"/>
    <property type="match status" value="1"/>
</dbReference>
<organism evidence="1">
    <name type="scientific">hydrothermal vent metagenome</name>
    <dbReference type="NCBI Taxonomy" id="652676"/>
    <lineage>
        <taxon>unclassified sequences</taxon>
        <taxon>metagenomes</taxon>
        <taxon>ecological metagenomes</taxon>
    </lineage>
</organism>
<proteinExistence type="predicted"/>
<dbReference type="AlphaFoldDB" id="A0A1W1E2N3"/>
<dbReference type="Pfam" id="PF11536">
    <property type="entry name" value="DUF3226"/>
    <property type="match status" value="1"/>
</dbReference>
<sequence>MRYLLVEGITDVSLVRYICQSEFSINFSDFKQLKPKNPEKNKINTYEYENFSIIDLKGKDNLPYVLKIIISPALEEVEKIGIIQDADDNFDDSKEFIQTAIKNSKIPSEKIQYFLTPNNKDKGDLETLLLSTIANDNEIMGCFNDYKTCLEDKNTIHPKALNKGQVHAYTMYSQKGRNLHKPQDSFIHNNIDTKLWDLGHENFKPIIVFVLSTFKD</sequence>